<organism evidence="1 2">
    <name type="scientific">Funneliformis geosporum</name>
    <dbReference type="NCBI Taxonomy" id="1117311"/>
    <lineage>
        <taxon>Eukaryota</taxon>
        <taxon>Fungi</taxon>
        <taxon>Fungi incertae sedis</taxon>
        <taxon>Mucoromycota</taxon>
        <taxon>Glomeromycotina</taxon>
        <taxon>Glomeromycetes</taxon>
        <taxon>Glomerales</taxon>
        <taxon>Glomeraceae</taxon>
        <taxon>Funneliformis</taxon>
    </lineage>
</organism>
<protein>
    <submittedName>
        <fullName evidence="1">18003_t:CDS:1</fullName>
    </submittedName>
</protein>
<name>A0A9W4WYV3_9GLOM</name>
<accession>A0A9W4WYV3</accession>
<dbReference type="AlphaFoldDB" id="A0A9W4WYV3"/>
<feature type="non-terminal residue" evidence="1">
    <location>
        <position position="44"/>
    </location>
</feature>
<evidence type="ECO:0000313" key="1">
    <source>
        <dbReference type="EMBL" id="CAI2196503.1"/>
    </source>
</evidence>
<keyword evidence="2" id="KW-1185">Reference proteome</keyword>
<sequence>LVGPEMAHNQLVHNSQMFLVYSKDSEGSSTLYSELSSGGFILSF</sequence>
<dbReference type="Proteomes" id="UP001153678">
    <property type="component" value="Unassembled WGS sequence"/>
</dbReference>
<proteinExistence type="predicted"/>
<feature type="non-terminal residue" evidence="1">
    <location>
        <position position="1"/>
    </location>
</feature>
<evidence type="ECO:0000313" key="2">
    <source>
        <dbReference type="Proteomes" id="UP001153678"/>
    </source>
</evidence>
<dbReference type="EMBL" id="CAMKVN010014357">
    <property type="protein sequence ID" value="CAI2196503.1"/>
    <property type="molecule type" value="Genomic_DNA"/>
</dbReference>
<gene>
    <name evidence="1" type="ORF">FWILDA_LOCUS17613</name>
</gene>
<comment type="caution">
    <text evidence="1">The sequence shown here is derived from an EMBL/GenBank/DDBJ whole genome shotgun (WGS) entry which is preliminary data.</text>
</comment>
<reference evidence="1" key="1">
    <citation type="submission" date="2022-08" db="EMBL/GenBank/DDBJ databases">
        <authorList>
            <person name="Kallberg Y."/>
            <person name="Tangrot J."/>
            <person name="Rosling A."/>
        </authorList>
    </citation>
    <scope>NUCLEOTIDE SEQUENCE</scope>
    <source>
        <strain evidence="1">Wild A</strain>
    </source>
</reference>